<dbReference type="InterPro" id="IPR035906">
    <property type="entry name" value="MetI-like_sf"/>
</dbReference>
<sequence>MVEHSLQKSVLPAPNSPVAIRRRAWREFKDRLARYGVTIGGMSVIFAIVLIFFYLLYVVMPLFSGADIETKAQYDTKISNSTHLTLNEYNDVALTLDMQGKVEFFDANNGQALLDVKLPLPKQTKITSFSKGAATTGVFAYGFENGKALVFRQDYKISYPTGTTRKITPAILYPLGKNTLTLDAKGKPLRLLSVQSNAEQTTLIGLTPDNRIVLKSVIREENFMDEDASTTTEKTATIKLDQKESITHLQMDIDQRELYLADSAGFISYFDISKVDAPRLIQKIKGVPAGVNITTLEFLTGGISILVGRSDGQIDQWFPVRDTSNNYTLHNVRSFNDQQSAIIAISPEYARKGFLALDEAGQLAIYHTTAHRTLLVEPLGTEKNAVMAISPRANGVISMNADGQTKLTHIDNEHPEISWHSLWEKVWYESRDKPEYIWQSSSASNDFEPKFSLSPLTFGTIKAAFYAMLVAVPLAIMGAIFTAYFMSPTMRTFVKPTIEIMEALPTVILGFLAGLWLAPIIEGNLPGVFSILILLPVMTVLTAWSWTKLPRRFRESIPDGWEAAILVPIVILVGIVSMMASPALELWLFDGNMPQWLNDIGIDFDQRNSLVVGLVMGFAVIPTIFSITEDAIFSVPKHLTVGSLALGATPWQTLIRVVLLTASPGIFSAVMIGLGRAVGETMIVLMATGNTPIMDFNIFEGFRALSANIAVEMPEAEVASSHYRVLFLAALVLFMATFVFNTVAEIVRQRLRTKYSSL</sequence>
<dbReference type="CDD" id="cd06261">
    <property type="entry name" value="TM_PBP2"/>
    <property type="match status" value="1"/>
</dbReference>
<feature type="transmembrane region" description="Helical" evidence="5">
    <location>
        <begin position="32"/>
        <end position="57"/>
    </location>
</feature>
<protein>
    <recommendedName>
        <fullName evidence="6">ABC transmembrane type-1 domain-containing protein</fullName>
    </recommendedName>
</protein>
<reference evidence="7" key="1">
    <citation type="journal article" date="2015" name="Nature">
        <title>Complex archaea that bridge the gap between prokaryotes and eukaryotes.</title>
        <authorList>
            <person name="Spang A."/>
            <person name="Saw J.H."/>
            <person name="Jorgensen S.L."/>
            <person name="Zaremba-Niedzwiedzka K."/>
            <person name="Martijn J."/>
            <person name="Lind A.E."/>
            <person name="van Eijk R."/>
            <person name="Schleper C."/>
            <person name="Guy L."/>
            <person name="Ettema T.J."/>
        </authorList>
    </citation>
    <scope>NUCLEOTIDE SEQUENCE</scope>
</reference>
<dbReference type="PANTHER" id="PTHR42727:SF1">
    <property type="entry name" value="PHOSPHATE TRANSPORT SYSTEM PERMEASE"/>
    <property type="match status" value="1"/>
</dbReference>
<evidence type="ECO:0000256" key="3">
    <source>
        <dbReference type="ARBA" id="ARBA00022989"/>
    </source>
</evidence>
<dbReference type="InterPro" id="IPR036322">
    <property type="entry name" value="WD40_repeat_dom_sf"/>
</dbReference>
<evidence type="ECO:0000256" key="5">
    <source>
        <dbReference type="SAM" id="Phobius"/>
    </source>
</evidence>
<feature type="transmembrane region" description="Helical" evidence="5">
    <location>
        <begin position="654"/>
        <end position="674"/>
    </location>
</feature>
<evidence type="ECO:0000256" key="4">
    <source>
        <dbReference type="ARBA" id="ARBA00023136"/>
    </source>
</evidence>
<accession>A0A0F9LR85</accession>
<dbReference type="SUPFAM" id="SSF161098">
    <property type="entry name" value="MetI-like"/>
    <property type="match status" value="1"/>
</dbReference>
<dbReference type="SUPFAM" id="SSF50978">
    <property type="entry name" value="WD40 repeat-like"/>
    <property type="match status" value="1"/>
</dbReference>
<dbReference type="PANTHER" id="PTHR42727">
    <property type="entry name" value="PHOSPHATE TRANSPORT SYSTEM PERMEASE PROTEIN"/>
    <property type="match status" value="1"/>
</dbReference>
<name>A0A0F9LR85_9ZZZZ</name>
<gene>
    <name evidence="7" type="ORF">LCGC14_1246660</name>
</gene>
<feature type="transmembrane region" description="Helical" evidence="5">
    <location>
        <begin position="609"/>
        <end position="633"/>
    </location>
</feature>
<dbReference type="Pfam" id="PF00528">
    <property type="entry name" value="BPD_transp_1"/>
    <property type="match status" value="1"/>
</dbReference>
<feature type="domain" description="ABC transmembrane type-1" evidence="6">
    <location>
        <begin position="457"/>
        <end position="744"/>
    </location>
</feature>
<dbReference type="EMBL" id="LAZR01006789">
    <property type="protein sequence ID" value="KKM89641.1"/>
    <property type="molecule type" value="Genomic_DNA"/>
</dbReference>
<proteinExistence type="predicted"/>
<dbReference type="AlphaFoldDB" id="A0A0F9LR85"/>
<feature type="transmembrane region" description="Helical" evidence="5">
    <location>
        <begin position="527"/>
        <end position="544"/>
    </location>
</feature>
<evidence type="ECO:0000256" key="1">
    <source>
        <dbReference type="ARBA" id="ARBA00004141"/>
    </source>
</evidence>
<comment type="subcellular location">
    <subcellularLocation>
        <location evidence="1">Membrane</location>
        <topology evidence="1">Multi-pass membrane protein</topology>
    </subcellularLocation>
</comment>
<evidence type="ECO:0000313" key="7">
    <source>
        <dbReference type="EMBL" id="KKM89641.1"/>
    </source>
</evidence>
<feature type="transmembrane region" description="Helical" evidence="5">
    <location>
        <begin position="565"/>
        <end position="589"/>
    </location>
</feature>
<keyword evidence="3 5" id="KW-1133">Transmembrane helix</keyword>
<dbReference type="PROSITE" id="PS50928">
    <property type="entry name" value="ABC_TM1"/>
    <property type="match status" value="1"/>
</dbReference>
<organism evidence="7">
    <name type="scientific">marine sediment metagenome</name>
    <dbReference type="NCBI Taxonomy" id="412755"/>
    <lineage>
        <taxon>unclassified sequences</taxon>
        <taxon>metagenomes</taxon>
        <taxon>ecological metagenomes</taxon>
    </lineage>
</organism>
<keyword evidence="2 5" id="KW-0812">Transmembrane</keyword>
<dbReference type="InterPro" id="IPR015943">
    <property type="entry name" value="WD40/YVTN_repeat-like_dom_sf"/>
</dbReference>
<comment type="caution">
    <text evidence="7">The sequence shown here is derived from an EMBL/GenBank/DDBJ whole genome shotgun (WGS) entry which is preliminary data.</text>
</comment>
<dbReference type="GO" id="GO:0055085">
    <property type="term" value="P:transmembrane transport"/>
    <property type="evidence" value="ECO:0007669"/>
    <property type="project" value="InterPro"/>
</dbReference>
<dbReference type="Gene3D" id="2.130.10.10">
    <property type="entry name" value="YVTN repeat-like/Quinoprotein amine dehydrogenase"/>
    <property type="match status" value="1"/>
</dbReference>
<evidence type="ECO:0000256" key="2">
    <source>
        <dbReference type="ARBA" id="ARBA00022692"/>
    </source>
</evidence>
<feature type="transmembrane region" description="Helical" evidence="5">
    <location>
        <begin position="463"/>
        <end position="486"/>
    </location>
</feature>
<keyword evidence="4 5" id="KW-0472">Membrane</keyword>
<feature type="transmembrane region" description="Helical" evidence="5">
    <location>
        <begin position="723"/>
        <end position="744"/>
    </location>
</feature>
<feature type="transmembrane region" description="Helical" evidence="5">
    <location>
        <begin position="498"/>
        <end position="521"/>
    </location>
</feature>
<dbReference type="InterPro" id="IPR000515">
    <property type="entry name" value="MetI-like"/>
</dbReference>
<evidence type="ECO:0000259" key="6">
    <source>
        <dbReference type="PROSITE" id="PS50928"/>
    </source>
</evidence>
<dbReference type="GO" id="GO:0016020">
    <property type="term" value="C:membrane"/>
    <property type="evidence" value="ECO:0007669"/>
    <property type="project" value="UniProtKB-SubCell"/>
</dbReference>
<dbReference type="Gene3D" id="1.10.3720.10">
    <property type="entry name" value="MetI-like"/>
    <property type="match status" value="1"/>
</dbReference>